<organism evidence="2 3">
    <name type="scientific">Brevibacterium rongguiense</name>
    <dbReference type="NCBI Taxonomy" id="2695267"/>
    <lineage>
        <taxon>Bacteria</taxon>
        <taxon>Bacillati</taxon>
        <taxon>Actinomycetota</taxon>
        <taxon>Actinomycetes</taxon>
        <taxon>Micrococcales</taxon>
        <taxon>Brevibacteriaceae</taxon>
        <taxon>Brevibacterium</taxon>
    </lineage>
</organism>
<evidence type="ECO:0000256" key="1">
    <source>
        <dbReference type="SAM" id="MobiDB-lite"/>
    </source>
</evidence>
<keyword evidence="3" id="KW-1185">Reference proteome</keyword>
<gene>
    <name evidence="2" type="ORF">GSY69_08470</name>
</gene>
<dbReference type="AlphaFoldDB" id="A0A6N9H863"/>
<dbReference type="Proteomes" id="UP000469215">
    <property type="component" value="Unassembled WGS sequence"/>
</dbReference>
<name>A0A6N9H863_9MICO</name>
<dbReference type="PROSITE" id="PS51257">
    <property type="entry name" value="PROKAR_LIPOPROTEIN"/>
    <property type="match status" value="1"/>
</dbReference>
<reference evidence="2 3" key="1">
    <citation type="submission" date="2020-01" db="EMBL/GenBank/DDBJ databases">
        <authorList>
            <person name="Deng T."/>
        </authorList>
    </citation>
    <scope>NUCLEOTIDE SEQUENCE [LARGE SCALE GENOMIC DNA]</scope>
    <source>
        <strain evidence="2 3">5221</strain>
    </source>
</reference>
<dbReference type="RefSeq" id="WP_160953423.1">
    <property type="nucleotide sequence ID" value="NZ_WWEQ01000032.1"/>
</dbReference>
<protein>
    <recommendedName>
        <fullName evidence="4">Lipoprotein</fullName>
    </recommendedName>
</protein>
<sequence length="207" mass="21107">MKTTLPAAAAMIAGTLLLSGCQYLPWNALRAAPDAAPANAAAAPTTQAPQDASDQVVEGQGSAPQDEDEGGSVSAPAYRGRASGTRDTFYFQTPSGKHNCAISAGDVGCNSTAIPASAPDVEGVEGYVERPNAIAFGAGSAAHFEVTGDPAYIYQGADGNFGEAKVLPYGQTLRAHGVTCSVSESRGVSCYGFGHGFTFSSQDYTLD</sequence>
<proteinExistence type="predicted"/>
<dbReference type="EMBL" id="WWEQ01000032">
    <property type="protein sequence ID" value="MYM19996.1"/>
    <property type="molecule type" value="Genomic_DNA"/>
</dbReference>
<accession>A0A6N9H863</accession>
<evidence type="ECO:0000313" key="2">
    <source>
        <dbReference type="EMBL" id="MYM19996.1"/>
    </source>
</evidence>
<feature type="region of interest" description="Disordered" evidence="1">
    <location>
        <begin position="40"/>
        <end position="80"/>
    </location>
</feature>
<evidence type="ECO:0008006" key="4">
    <source>
        <dbReference type="Google" id="ProtNLM"/>
    </source>
</evidence>
<comment type="caution">
    <text evidence="2">The sequence shown here is derived from an EMBL/GenBank/DDBJ whole genome shotgun (WGS) entry which is preliminary data.</text>
</comment>
<evidence type="ECO:0000313" key="3">
    <source>
        <dbReference type="Proteomes" id="UP000469215"/>
    </source>
</evidence>
<feature type="compositionally biased region" description="Low complexity" evidence="1">
    <location>
        <begin position="40"/>
        <end position="52"/>
    </location>
</feature>